<dbReference type="Proteomes" id="UP001061302">
    <property type="component" value="Chromosome"/>
</dbReference>
<dbReference type="SUPFAM" id="SSF54534">
    <property type="entry name" value="FKBP-like"/>
    <property type="match status" value="1"/>
</dbReference>
<dbReference type="RefSeq" id="WP_263123043.1">
    <property type="nucleotide sequence ID" value="NZ_CP106753.1"/>
</dbReference>
<dbReference type="Pfam" id="PF14760">
    <property type="entry name" value="Rnk_N"/>
    <property type="match status" value="1"/>
</dbReference>
<reference evidence="3" key="1">
    <citation type="submission" date="2022-10" db="EMBL/GenBank/DDBJ databases">
        <title>Chitiniphilus purpureus sp. nov., a novel chitin-degrading bacterium isolated from crawfish pond sediment.</title>
        <authorList>
            <person name="Li K."/>
        </authorList>
    </citation>
    <scope>NUCLEOTIDE SEQUENCE</scope>
    <source>
        <strain evidence="3">CD1</strain>
    </source>
</reference>
<dbReference type="InterPro" id="IPR036953">
    <property type="entry name" value="GreA/GreB_C_sf"/>
</dbReference>
<dbReference type="PANTHER" id="PTHR30437:SF5">
    <property type="entry name" value="REGULATOR OF NUCLEOSIDE DIPHOSPHATE KINASE"/>
    <property type="match status" value="1"/>
</dbReference>
<proteinExistence type="predicted"/>
<dbReference type="PIRSF" id="PIRSF006092">
    <property type="entry name" value="GreA_GreB"/>
    <property type="match status" value="1"/>
</dbReference>
<evidence type="ECO:0000313" key="4">
    <source>
        <dbReference type="Proteomes" id="UP001061302"/>
    </source>
</evidence>
<keyword evidence="4" id="KW-1185">Reference proteome</keyword>
<evidence type="ECO:0000313" key="3">
    <source>
        <dbReference type="EMBL" id="UXY13786.1"/>
    </source>
</evidence>
<keyword evidence="3" id="KW-0808">Transferase</keyword>
<dbReference type="Gene3D" id="3.10.50.30">
    <property type="entry name" value="Transcription elongation factor, GreA/GreB, C-terminal domain"/>
    <property type="match status" value="1"/>
</dbReference>
<dbReference type="InterPro" id="IPR029462">
    <property type="entry name" value="Rnk_N"/>
</dbReference>
<dbReference type="PANTHER" id="PTHR30437">
    <property type="entry name" value="TRANSCRIPTION ELONGATION FACTOR GREA"/>
    <property type="match status" value="1"/>
</dbReference>
<keyword evidence="3" id="KW-0418">Kinase</keyword>
<gene>
    <name evidence="3" type="primary">rnk</name>
    <name evidence="3" type="ORF">N8I74_10680</name>
</gene>
<dbReference type="Gene3D" id="1.10.286.20">
    <property type="match status" value="1"/>
</dbReference>
<dbReference type="NCBIfam" id="NF004396">
    <property type="entry name" value="PRK05753.1"/>
    <property type="match status" value="1"/>
</dbReference>
<evidence type="ECO:0000259" key="1">
    <source>
        <dbReference type="Pfam" id="PF01272"/>
    </source>
</evidence>
<dbReference type="InterPro" id="IPR001437">
    <property type="entry name" value="Tscrpt_elong_fac_GreA/B_C"/>
</dbReference>
<dbReference type="Pfam" id="PF01272">
    <property type="entry name" value="GreA_GreB"/>
    <property type="match status" value="1"/>
</dbReference>
<dbReference type="GO" id="GO:0016301">
    <property type="term" value="F:kinase activity"/>
    <property type="evidence" value="ECO:0007669"/>
    <property type="project" value="UniProtKB-KW"/>
</dbReference>
<evidence type="ECO:0000259" key="2">
    <source>
        <dbReference type="Pfam" id="PF14760"/>
    </source>
</evidence>
<sequence length="125" mass="12995">MDTKIILSQSDLERLEALIERQSAGTAGLAALEAELSRAEIVDDDALPADVVAMGSRARFLDEATGQEYAYTLVYPHQADIAAGRISVLAPAGSALLGLSVGQSIAWPAPGGHAMQLKVLAVTHG</sequence>
<dbReference type="InterPro" id="IPR023459">
    <property type="entry name" value="Tscrpt_elong_fac_GreA/B_fam"/>
</dbReference>
<dbReference type="EMBL" id="CP106753">
    <property type="protein sequence ID" value="UXY13786.1"/>
    <property type="molecule type" value="Genomic_DNA"/>
</dbReference>
<protein>
    <submittedName>
        <fullName evidence="3">Nucleoside diphosphate kinase regulator</fullName>
    </submittedName>
</protein>
<name>A0ABY6DHI9_9NEIS</name>
<accession>A0ABY6DHI9</accession>
<feature type="domain" description="Regulator of nucleoside diphosphate kinase N-terminal" evidence="2">
    <location>
        <begin position="4"/>
        <end position="42"/>
    </location>
</feature>
<organism evidence="3 4">
    <name type="scientific">Chitiniphilus purpureus</name>
    <dbReference type="NCBI Taxonomy" id="2981137"/>
    <lineage>
        <taxon>Bacteria</taxon>
        <taxon>Pseudomonadati</taxon>
        <taxon>Pseudomonadota</taxon>
        <taxon>Betaproteobacteria</taxon>
        <taxon>Neisseriales</taxon>
        <taxon>Chitinibacteraceae</taxon>
        <taxon>Chitiniphilus</taxon>
    </lineage>
</organism>
<feature type="domain" description="Transcription elongation factor GreA/GreB C-terminal" evidence="1">
    <location>
        <begin position="48"/>
        <end position="123"/>
    </location>
</feature>